<dbReference type="AlphaFoldDB" id="A0A4Y5Z493"/>
<dbReference type="GO" id="GO:0030288">
    <property type="term" value="C:outer membrane-bounded periplasmic space"/>
    <property type="evidence" value="ECO:0007669"/>
    <property type="project" value="TreeGrafter"/>
</dbReference>
<protein>
    <submittedName>
        <fullName evidence="3">ABC transporter substrate-binding protein</fullName>
    </submittedName>
</protein>
<dbReference type="EMBL" id="CP041046">
    <property type="protein sequence ID" value="QDE39108.1"/>
    <property type="molecule type" value="Genomic_DNA"/>
</dbReference>
<gene>
    <name evidence="3" type="ORF">FIV34_07780</name>
</gene>
<dbReference type="PANTHER" id="PTHR30006">
    <property type="entry name" value="THIAMINE-BINDING PERIPLASMIC PROTEIN-RELATED"/>
    <property type="match status" value="1"/>
</dbReference>
<proteinExistence type="predicted"/>
<dbReference type="OrthoDB" id="305758at2"/>
<dbReference type="RefSeq" id="WP_139981286.1">
    <property type="nucleotide sequence ID" value="NZ_CP041046.1"/>
</dbReference>
<reference evidence="3 4" key="1">
    <citation type="submission" date="2019-06" db="EMBL/GenBank/DDBJ databases">
        <title>A complete genome sequence for Luteibacter pinisoli MAH-14.</title>
        <authorList>
            <person name="Baltrus D.A."/>
        </authorList>
    </citation>
    <scope>NUCLEOTIDE SEQUENCE [LARGE SCALE GENOMIC DNA]</scope>
    <source>
        <strain evidence="3 4">MAH-14</strain>
    </source>
</reference>
<feature type="chain" id="PRO_5021228327" evidence="2">
    <location>
        <begin position="23"/>
        <end position="333"/>
    </location>
</feature>
<dbReference type="PANTHER" id="PTHR30006:SF2">
    <property type="entry name" value="ABC TRANSPORTER SUBSTRATE-BINDING PROTEIN"/>
    <property type="match status" value="1"/>
</dbReference>
<dbReference type="Proteomes" id="UP000316093">
    <property type="component" value="Chromosome"/>
</dbReference>
<sequence length="333" mass="35232">MRPVHAIASVTALLALCTAAHAGTLTVYSALESDEIATYLAGAKQALPDVDVHVLRLSSGDLAARLLAESAEPRNDVVWGMAATDLLDPRIAALLQPVHTTAIDALPARFRGNDGRWFAPTGYMAALCVNREALAEHGLPMPRTWRDLASPKYRGQLAMPDPASSGTGYMVLSSLSDAGRDAKGMQLMTDIAANIGQVTLSGSAPCKLARIGEFPIGISFAFSAMQSIHQGYPVTMVLPADGTGYELEGSALMKGAANVGDAKRFLDWTASPAAAALYRGYKEIVAAPGSTPTDEQRRAGLPANVVDHLPARDFEAAARERAALIARFKHLTR</sequence>
<evidence type="ECO:0000313" key="4">
    <source>
        <dbReference type="Proteomes" id="UP000316093"/>
    </source>
</evidence>
<dbReference type="SUPFAM" id="SSF53850">
    <property type="entry name" value="Periplasmic binding protein-like II"/>
    <property type="match status" value="1"/>
</dbReference>
<evidence type="ECO:0000256" key="1">
    <source>
        <dbReference type="ARBA" id="ARBA00022729"/>
    </source>
</evidence>
<dbReference type="GO" id="GO:0015888">
    <property type="term" value="P:thiamine transport"/>
    <property type="evidence" value="ECO:0007669"/>
    <property type="project" value="TreeGrafter"/>
</dbReference>
<dbReference type="Gene3D" id="3.40.190.10">
    <property type="entry name" value="Periplasmic binding protein-like II"/>
    <property type="match status" value="2"/>
</dbReference>
<feature type="signal peptide" evidence="2">
    <location>
        <begin position="1"/>
        <end position="22"/>
    </location>
</feature>
<accession>A0A4Y5Z493</accession>
<dbReference type="GO" id="GO:0030976">
    <property type="term" value="F:thiamine pyrophosphate binding"/>
    <property type="evidence" value="ECO:0007669"/>
    <property type="project" value="TreeGrafter"/>
</dbReference>
<evidence type="ECO:0000313" key="3">
    <source>
        <dbReference type="EMBL" id="QDE39108.1"/>
    </source>
</evidence>
<dbReference type="Pfam" id="PF13343">
    <property type="entry name" value="SBP_bac_6"/>
    <property type="match status" value="1"/>
</dbReference>
<name>A0A4Y5Z493_9GAMM</name>
<keyword evidence="4" id="KW-1185">Reference proteome</keyword>
<dbReference type="GO" id="GO:0030975">
    <property type="term" value="F:thiamine binding"/>
    <property type="evidence" value="ECO:0007669"/>
    <property type="project" value="TreeGrafter"/>
</dbReference>
<dbReference type="KEGG" id="lpy:FIV34_07780"/>
<evidence type="ECO:0000256" key="2">
    <source>
        <dbReference type="SAM" id="SignalP"/>
    </source>
</evidence>
<organism evidence="3 4">
    <name type="scientific">Luteibacter pinisoli</name>
    <dbReference type="NCBI Taxonomy" id="2589080"/>
    <lineage>
        <taxon>Bacteria</taxon>
        <taxon>Pseudomonadati</taxon>
        <taxon>Pseudomonadota</taxon>
        <taxon>Gammaproteobacteria</taxon>
        <taxon>Lysobacterales</taxon>
        <taxon>Rhodanobacteraceae</taxon>
        <taxon>Luteibacter</taxon>
    </lineage>
</organism>
<keyword evidence="1 2" id="KW-0732">Signal</keyword>
<dbReference type="PIRSF" id="PIRSF002825">
    <property type="entry name" value="CfbpA"/>
    <property type="match status" value="1"/>
</dbReference>
<dbReference type="InterPro" id="IPR026045">
    <property type="entry name" value="Ferric-bd"/>
</dbReference>
<dbReference type="CDD" id="cd13544">
    <property type="entry name" value="PBP2_Fbp_like_1"/>
    <property type="match status" value="1"/>
</dbReference>